<keyword evidence="3" id="KW-1185">Reference proteome</keyword>
<evidence type="ECO:0000313" key="2">
    <source>
        <dbReference type="EMBL" id="PGH20835.1"/>
    </source>
</evidence>
<sequence length="259" mass="28846">MEAEESASDRGHLSYAVTKPFGAVSLVQNPKVCDSNHRYQPIPREMTTISAPFAIIDSETGIGTRNTQGRQSFVLDNMDSARTPFLAGLAAHLDADRTTAQVVAALTYKLKQLGSLPIEGHDAQVGSGIVLPIPNIIAMPVIPSGESSSPWLMAYSDRVTGYLVTKWIIMTKALALHLLSLADKFLFQAQQQYKNRFLSLFLPVDMESRRRKSDLEVKFPQKPPTFSQVRDRKRKRSQEAKDRLQNSAKPPRDGRELPL</sequence>
<comment type="caution">
    <text evidence="2">The sequence shown here is derived from an EMBL/GenBank/DDBJ whole genome shotgun (WGS) entry which is preliminary data.</text>
</comment>
<protein>
    <submittedName>
        <fullName evidence="2">Uncharacterized protein</fullName>
    </submittedName>
</protein>
<accession>A0A2B7YHR8</accession>
<dbReference type="EMBL" id="PDNA01000038">
    <property type="protein sequence ID" value="PGH20835.1"/>
    <property type="molecule type" value="Genomic_DNA"/>
</dbReference>
<evidence type="ECO:0000256" key="1">
    <source>
        <dbReference type="SAM" id="MobiDB-lite"/>
    </source>
</evidence>
<dbReference type="AlphaFoldDB" id="A0A2B7YHR8"/>
<evidence type="ECO:0000313" key="3">
    <source>
        <dbReference type="Proteomes" id="UP000224634"/>
    </source>
</evidence>
<proteinExistence type="predicted"/>
<reference evidence="2 3" key="1">
    <citation type="submission" date="2017-10" db="EMBL/GenBank/DDBJ databases">
        <title>Comparative genomics in systemic dimorphic fungi from Ajellomycetaceae.</title>
        <authorList>
            <person name="Munoz J.F."/>
            <person name="Mcewen J.G."/>
            <person name="Clay O.K."/>
            <person name="Cuomo C.A."/>
        </authorList>
    </citation>
    <scope>NUCLEOTIDE SEQUENCE [LARGE SCALE GENOMIC DNA]</scope>
    <source>
        <strain evidence="2 3">UAMH7299</strain>
    </source>
</reference>
<gene>
    <name evidence="2" type="ORF">AJ80_03462</name>
</gene>
<organism evidence="2 3">
    <name type="scientific">Polytolypa hystricis (strain UAMH7299)</name>
    <dbReference type="NCBI Taxonomy" id="1447883"/>
    <lineage>
        <taxon>Eukaryota</taxon>
        <taxon>Fungi</taxon>
        <taxon>Dikarya</taxon>
        <taxon>Ascomycota</taxon>
        <taxon>Pezizomycotina</taxon>
        <taxon>Eurotiomycetes</taxon>
        <taxon>Eurotiomycetidae</taxon>
        <taxon>Onygenales</taxon>
        <taxon>Onygenales incertae sedis</taxon>
        <taxon>Polytolypa</taxon>
    </lineage>
</organism>
<name>A0A2B7YHR8_POLH7</name>
<feature type="region of interest" description="Disordered" evidence="1">
    <location>
        <begin position="213"/>
        <end position="259"/>
    </location>
</feature>
<feature type="compositionally biased region" description="Basic and acidic residues" evidence="1">
    <location>
        <begin position="237"/>
        <end position="259"/>
    </location>
</feature>
<dbReference type="Proteomes" id="UP000224634">
    <property type="component" value="Unassembled WGS sequence"/>
</dbReference>